<feature type="chain" id="PRO_5020365017" description="DUF2845 domain-containing protein" evidence="1">
    <location>
        <begin position="19"/>
        <end position="93"/>
    </location>
</feature>
<sequence length="93" mass="10431">MKKVILAMLLAVCSSAYAVSVDSVRGSFGFVERGNSYGKMIDVLGNPESSYSHIIHDHKGWPHKAITYTYSLNNSRYEITLVDGAIYSINWER</sequence>
<dbReference type="EMBL" id="SGSU01000028">
    <property type="protein sequence ID" value="RZG64086.1"/>
    <property type="molecule type" value="Genomic_DNA"/>
</dbReference>
<name>A0A4Q7AM50_9GAMM</name>
<dbReference type="Proteomes" id="UP000293483">
    <property type="component" value="Unassembled WGS sequence"/>
</dbReference>
<feature type="signal peptide" evidence="1">
    <location>
        <begin position="1"/>
        <end position="18"/>
    </location>
</feature>
<comment type="caution">
    <text evidence="2">The sequence shown here is derived from an EMBL/GenBank/DDBJ whole genome shotgun (WGS) entry which is preliminary data.</text>
</comment>
<dbReference type="RefSeq" id="WP_130148586.1">
    <property type="nucleotide sequence ID" value="NZ_SGSU01000028.1"/>
</dbReference>
<gene>
    <name evidence="2" type="ORF">EXE25_17770</name>
</gene>
<dbReference type="AlphaFoldDB" id="A0A4Q7AM50"/>
<accession>A0A4Q7AM50</accession>
<protein>
    <recommendedName>
        <fullName evidence="4">DUF2845 domain-containing protein</fullName>
    </recommendedName>
</protein>
<evidence type="ECO:0000313" key="3">
    <source>
        <dbReference type="Proteomes" id="UP000293483"/>
    </source>
</evidence>
<proteinExistence type="predicted"/>
<keyword evidence="1" id="KW-0732">Signal</keyword>
<evidence type="ECO:0008006" key="4">
    <source>
        <dbReference type="Google" id="ProtNLM"/>
    </source>
</evidence>
<evidence type="ECO:0000256" key="1">
    <source>
        <dbReference type="SAM" id="SignalP"/>
    </source>
</evidence>
<reference evidence="2 3" key="1">
    <citation type="submission" date="2019-02" db="EMBL/GenBank/DDBJ databases">
        <title>The Batch Genome Submission of Acinetobacter spp. strains.</title>
        <authorList>
            <person name="Qin J."/>
            <person name="Hu Y."/>
            <person name="Ye H."/>
            <person name="Wei L."/>
            <person name="Feng Y."/>
            <person name="Zong Z."/>
        </authorList>
    </citation>
    <scope>NUCLEOTIDE SEQUENCE [LARGE SCALE GENOMIC DNA]</scope>
    <source>
        <strain evidence="2 3">WCHABo060081</strain>
    </source>
</reference>
<organism evidence="2 3">
    <name type="scientific">Acinetobacter bouvetii</name>
    <dbReference type="NCBI Taxonomy" id="202951"/>
    <lineage>
        <taxon>Bacteria</taxon>
        <taxon>Pseudomonadati</taxon>
        <taxon>Pseudomonadota</taxon>
        <taxon>Gammaproteobacteria</taxon>
        <taxon>Moraxellales</taxon>
        <taxon>Moraxellaceae</taxon>
        <taxon>Acinetobacter</taxon>
    </lineage>
</organism>
<evidence type="ECO:0000313" key="2">
    <source>
        <dbReference type="EMBL" id="RZG64086.1"/>
    </source>
</evidence>